<evidence type="ECO:0000259" key="10">
    <source>
        <dbReference type="PROSITE" id="PS50850"/>
    </source>
</evidence>
<dbReference type="PANTHER" id="PTHR43528">
    <property type="entry name" value="ALPHA-KETOGLUTARATE PERMEASE"/>
    <property type="match status" value="1"/>
</dbReference>
<dbReference type="InterPro" id="IPR011701">
    <property type="entry name" value="MFS"/>
</dbReference>
<evidence type="ECO:0000256" key="7">
    <source>
        <dbReference type="ARBA" id="ARBA00022989"/>
    </source>
</evidence>
<organism evidence="11 12">
    <name type="scientific">Schumannella luteola</name>
    <dbReference type="NCBI Taxonomy" id="472059"/>
    <lineage>
        <taxon>Bacteria</taxon>
        <taxon>Bacillati</taxon>
        <taxon>Actinomycetota</taxon>
        <taxon>Actinomycetes</taxon>
        <taxon>Micrococcales</taxon>
        <taxon>Microbacteriaceae</taxon>
        <taxon>Schumannella</taxon>
    </lineage>
</organism>
<dbReference type="InterPro" id="IPR020846">
    <property type="entry name" value="MFS_dom"/>
</dbReference>
<protein>
    <submittedName>
        <fullName evidence="11">MHS family proline/betaine transporter-like MFS transporter</fullName>
    </submittedName>
</protein>
<feature type="domain" description="Major facilitator superfamily (MFS) profile" evidence="10">
    <location>
        <begin position="28"/>
        <end position="435"/>
    </location>
</feature>
<feature type="transmembrane region" description="Helical" evidence="9">
    <location>
        <begin position="124"/>
        <end position="145"/>
    </location>
</feature>
<dbReference type="SUPFAM" id="SSF103473">
    <property type="entry name" value="MFS general substrate transporter"/>
    <property type="match status" value="1"/>
</dbReference>
<evidence type="ECO:0000256" key="1">
    <source>
        <dbReference type="ARBA" id="ARBA00004651"/>
    </source>
</evidence>
<sequence length="444" mass="46885">MTTETTPPPASAAGATVPAERTRIEGKSVIAGLSGIFVELYDNAIYGFLAGTLALVFFPADNAGTGLFLTLVAFGIPFFIRPLGAAVGGHWGDRIGRRKVLIFLVTTMSVATGAIGLLPGAAQIGIIAPIALVLLRFVQGFSMGAETGNANSYLSENAPHGKRGQVVSYANAATFLAMMVGTFFAAGLMAGLGQETMTEWGWRLPFLVALPLGLVALWVRMSAGESPEFEKVETKNLVVTNPLKEAFLDKAGRRGMLLTILLPLFNSSGYFILFIYMPSFMTSQLKFESVQALTITGLALLVGAPFSLLAGRLSDRFGRRPLLAGSSFAMVVLGLPCYWLLTQGSFATALIGTVIMSIVFAGTFGVVQSTMTELFPTRFRTAAYGFGYNIGTAIFGGAAPALIAGLIAATGSIWVPAFYLIVTSLVAGITALRIRETAFTPLPE</sequence>
<feature type="transmembrane region" description="Helical" evidence="9">
    <location>
        <begin position="413"/>
        <end position="432"/>
    </location>
</feature>
<evidence type="ECO:0000256" key="8">
    <source>
        <dbReference type="ARBA" id="ARBA00023136"/>
    </source>
</evidence>
<evidence type="ECO:0000256" key="3">
    <source>
        <dbReference type="ARBA" id="ARBA00022448"/>
    </source>
</evidence>
<evidence type="ECO:0000313" key="12">
    <source>
        <dbReference type="Proteomes" id="UP000553888"/>
    </source>
</evidence>
<dbReference type="InterPro" id="IPR036259">
    <property type="entry name" value="MFS_trans_sf"/>
</dbReference>
<dbReference type="EMBL" id="JACBZY010000001">
    <property type="protein sequence ID" value="NYG97656.1"/>
    <property type="molecule type" value="Genomic_DNA"/>
</dbReference>
<keyword evidence="4" id="KW-1003">Cell membrane</keyword>
<dbReference type="InterPro" id="IPR005829">
    <property type="entry name" value="Sugar_transporter_CS"/>
</dbReference>
<dbReference type="PROSITE" id="PS50850">
    <property type="entry name" value="MFS"/>
    <property type="match status" value="1"/>
</dbReference>
<proteinExistence type="inferred from homology"/>
<keyword evidence="12" id="KW-1185">Reference proteome</keyword>
<comment type="caution">
    <text evidence="11">The sequence shown here is derived from an EMBL/GenBank/DDBJ whole genome shotgun (WGS) entry which is preliminary data.</text>
</comment>
<dbReference type="AlphaFoldDB" id="A0A852Y419"/>
<dbReference type="PROSITE" id="PS00217">
    <property type="entry name" value="SUGAR_TRANSPORT_2"/>
    <property type="match status" value="1"/>
</dbReference>
<evidence type="ECO:0000256" key="5">
    <source>
        <dbReference type="ARBA" id="ARBA00022692"/>
    </source>
</evidence>
<dbReference type="GO" id="GO:0005886">
    <property type="term" value="C:plasma membrane"/>
    <property type="evidence" value="ECO:0007669"/>
    <property type="project" value="UniProtKB-SubCell"/>
</dbReference>
<feature type="transmembrane region" description="Helical" evidence="9">
    <location>
        <begin position="289"/>
        <end position="310"/>
    </location>
</feature>
<evidence type="ECO:0000313" key="11">
    <source>
        <dbReference type="EMBL" id="NYG97656.1"/>
    </source>
</evidence>
<comment type="subcellular location">
    <subcellularLocation>
        <location evidence="1">Cell membrane</location>
        <topology evidence="1">Multi-pass membrane protein</topology>
    </subcellularLocation>
</comment>
<dbReference type="PROSITE" id="PS00216">
    <property type="entry name" value="SUGAR_TRANSPORT_1"/>
    <property type="match status" value="1"/>
</dbReference>
<keyword evidence="7 9" id="KW-1133">Transmembrane helix</keyword>
<dbReference type="PANTHER" id="PTHR43528:SF1">
    <property type="entry name" value="ALPHA-KETOGLUTARATE PERMEASE"/>
    <property type="match status" value="1"/>
</dbReference>
<name>A0A852Y419_9MICO</name>
<feature type="transmembrane region" description="Helical" evidence="9">
    <location>
        <begin position="166"/>
        <end position="188"/>
    </location>
</feature>
<evidence type="ECO:0000256" key="9">
    <source>
        <dbReference type="SAM" id="Phobius"/>
    </source>
</evidence>
<keyword evidence="5 9" id="KW-0812">Transmembrane</keyword>
<feature type="transmembrane region" description="Helical" evidence="9">
    <location>
        <begin position="66"/>
        <end position="88"/>
    </location>
</feature>
<accession>A0A852Y419</accession>
<feature type="transmembrane region" description="Helical" evidence="9">
    <location>
        <begin position="322"/>
        <end position="341"/>
    </location>
</feature>
<gene>
    <name evidence="11" type="ORF">BJ979_000282</name>
</gene>
<comment type="similarity">
    <text evidence="2">Belongs to the major facilitator superfamily. Metabolite:H+ Symporter (MHS) family (TC 2.A.1.6) family.</text>
</comment>
<keyword evidence="8 9" id="KW-0472">Membrane</keyword>
<evidence type="ECO:0000256" key="4">
    <source>
        <dbReference type="ARBA" id="ARBA00022475"/>
    </source>
</evidence>
<dbReference type="GO" id="GO:0015293">
    <property type="term" value="F:symporter activity"/>
    <property type="evidence" value="ECO:0007669"/>
    <property type="project" value="UniProtKB-KW"/>
</dbReference>
<feature type="transmembrane region" description="Helical" evidence="9">
    <location>
        <begin position="100"/>
        <end position="118"/>
    </location>
</feature>
<feature type="transmembrane region" description="Helical" evidence="9">
    <location>
        <begin position="257"/>
        <end position="277"/>
    </location>
</feature>
<dbReference type="InterPro" id="IPR051084">
    <property type="entry name" value="H+-coupled_symporters"/>
</dbReference>
<reference evidence="11 12" key="1">
    <citation type="submission" date="2020-07" db="EMBL/GenBank/DDBJ databases">
        <title>Sequencing the genomes of 1000 actinobacteria strains.</title>
        <authorList>
            <person name="Klenk H.-P."/>
        </authorList>
    </citation>
    <scope>NUCLEOTIDE SEQUENCE [LARGE SCALE GENOMIC DNA]</scope>
    <source>
        <strain evidence="11 12">DSM 23141</strain>
    </source>
</reference>
<evidence type="ECO:0000256" key="6">
    <source>
        <dbReference type="ARBA" id="ARBA00022847"/>
    </source>
</evidence>
<dbReference type="RefSeq" id="WP_179564479.1">
    <property type="nucleotide sequence ID" value="NZ_JACBZY010000001.1"/>
</dbReference>
<keyword evidence="3" id="KW-0813">Transport</keyword>
<evidence type="ECO:0000256" key="2">
    <source>
        <dbReference type="ARBA" id="ARBA00008240"/>
    </source>
</evidence>
<feature type="transmembrane region" description="Helical" evidence="9">
    <location>
        <begin position="388"/>
        <end position="407"/>
    </location>
</feature>
<feature type="transmembrane region" description="Helical" evidence="9">
    <location>
        <begin position="200"/>
        <end position="219"/>
    </location>
</feature>
<dbReference type="Gene3D" id="1.20.1250.20">
    <property type="entry name" value="MFS general substrate transporter like domains"/>
    <property type="match status" value="2"/>
</dbReference>
<dbReference type="Pfam" id="PF07690">
    <property type="entry name" value="MFS_1"/>
    <property type="match status" value="1"/>
</dbReference>
<feature type="transmembrane region" description="Helical" evidence="9">
    <location>
        <begin position="347"/>
        <end position="367"/>
    </location>
</feature>
<keyword evidence="6" id="KW-0769">Symport</keyword>
<dbReference type="Proteomes" id="UP000553888">
    <property type="component" value="Unassembled WGS sequence"/>
</dbReference>